<dbReference type="OrthoDB" id="566238at2759"/>
<dbReference type="InterPro" id="IPR001763">
    <property type="entry name" value="Rhodanese-like_dom"/>
</dbReference>
<dbReference type="PANTHER" id="PTHR44086">
    <property type="entry name" value="THIOSULFATE SULFURTRANSFERASE RDL2, MITOCHONDRIAL-RELATED"/>
    <property type="match status" value="1"/>
</dbReference>
<gene>
    <name evidence="2" type="ORF">HYPBUDRAFT_134686</name>
</gene>
<protein>
    <submittedName>
        <fullName evidence="2">Rhodanese-like protein</fullName>
    </submittedName>
</protein>
<dbReference type="STRING" id="984485.A0A1E4RML1"/>
<dbReference type="SMART" id="SM00450">
    <property type="entry name" value="RHOD"/>
    <property type="match status" value="1"/>
</dbReference>
<keyword evidence="3" id="KW-1185">Reference proteome</keyword>
<feature type="domain" description="Rhodanese" evidence="1">
    <location>
        <begin position="81"/>
        <end position="182"/>
    </location>
</feature>
<dbReference type="Proteomes" id="UP000095085">
    <property type="component" value="Unassembled WGS sequence"/>
</dbReference>
<dbReference type="AlphaFoldDB" id="A0A1E4RML1"/>
<evidence type="ECO:0000313" key="3">
    <source>
        <dbReference type="Proteomes" id="UP000095085"/>
    </source>
</evidence>
<proteinExistence type="predicted"/>
<organism evidence="2 3">
    <name type="scientific">Hyphopichia burtonii NRRL Y-1933</name>
    <dbReference type="NCBI Taxonomy" id="984485"/>
    <lineage>
        <taxon>Eukaryota</taxon>
        <taxon>Fungi</taxon>
        <taxon>Dikarya</taxon>
        <taxon>Ascomycota</taxon>
        <taxon>Saccharomycotina</taxon>
        <taxon>Pichiomycetes</taxon>
        <taxon>Debaryomycetaceae</taxon>
        <taxon>Hyphopichia</taxon>
    </lineage>
</organism>
<name>A0A1E4RML1_9ASCO</name>
<dbReference type="GO" id="GO:0005739">
    <property type="term" value="C:mitochondrion"/>
    <property type="evidence" value="ECO:0007669"/>
    <property type="project" value="TreeGrafter"/>
</dbReference>
<dbReference type="PANTHER" id="PTHR44086:SF10">
    <property type="entry name" value="THIOSULFATE SULFURTRANSFERASE_RHODANESE-LIKE DOMAIN-CONTAINING PROTEIN 3"/>
    <property type="match status" value="1"/>
</dbReference>
<dbReference type="GO" id="GO:0004792">
    <property type="term" value="F:thiosulfate-cyanide sulfurtransferase activity"/>
    <property type="evidence" value="ECO:0007669"/>
    <property type="project" value="TreeGrafter"/>
</dbReference>
<evidence type="ECO:0000259" key="1">
    <source>
        <dbReference type="PROSITE" id="PS50206"/>
    </source>
</evidence>
<dbReference type="InterPro" id="IPR036873">
    <property type="entry name" value="Rhodanese-like_dom_sf"/>
</dbReference>
<dbReference type="CDD" id="cd01519">
    <property type="entry name" value="RHOD_HSP67B2"/>
    <property type="match status" value="1"/>
</dbReference>
<dbReference type="Gene3D" id="3.40.250.10">
    <property type="entry name" value="Rhodanese-like domain"/>
    <property type="match status" value="1"/>
</dbReference>
<dbReference type="SUPFAM" id="SSF52821">
    <property type="entry name" value="Rhodanese/Cell cycle control phosphatase"/>
    <property type="match status" value="1"/>
</dbReference>
<dbReference type="GeneID" id="30994097"/>
<dbReference type="Pfam" id="PF00581">
    <property type="entry name" value="Rhodanese"/>
    <property type="match status" value="1"/>
</dbReference>
<accession>A0A1E4RML1</accession>
<dbReference type="PROSITE" id="PS50206">
    <property type="entry name" value="RHODANESE_3"/>
    <property type="match status" value="1"/>
</dbReference>
<sequence length="194" mass="22154">MFTLRQSTRQILGKFRGNLIRSFITRTNPIRGLNTFQLVKPLRLAYGPYSQTRFYSVLSTSPQAKLYKYEDVKELASKPESHPDSLLIDVREPVEFHDGHIPNSLNIPFKSSPGALELSPEDFEENFGFEKPSKEKELVFYCLGGVRSTAAEELANTFGYEKRGNYVGSWEDWVARENAKGEKQVETEQPQAKL</sequence>
<dbReference type="EMBL" id="KV454539">
    <property type="protein sequence ID" value="ODV68502.1"/>
    <property type="molecule type" value="Genomic_DNA"/>
</dbReference>
<reference evidence="3" key="1">
    <citation type="submission" date="2016-05" db="EMBL/GenBank/DDBJ databases">
        <title>Comparative genomics of biotechnologically important yeasts.</title>
        <authorList>
            <consortium name="DOE Joint Genome Institute"/>
            <person name="Riley R."/>
            <person name="Haridas S."/>
            <person name="Wolfe K.H."/>
            <person name="Lopes M.R."/>
            <person name="Hittinger C.T."/>
            <person name="Goker M."/>
            <person name="Salamov A."/>
            <person name="Wisecaver J."/>
            <person name="Long T.M."/>
            <person name="Aerts A.L."/>
            <person name="Barry K."/>
            <person name="Choi C."/>
            <person name="Clum A."/>
            <person name="Coughlan A.Y."/>
            <person name="Deshpande S."/>
            <person name="Douglass A.P."/>
            <person name="Hanson S.J."/>
            <person name="Klenk H.-P."/>
            <person name="Labutti K."/>
            <person name="Lapidus A."/>
            <person name="Lindquist E."/>
            <person name="Lipzen A."/>
            <person name="Meier-Kolthoff J.P."/>
            <person name="Ohm R.A."/>
            <person name="Otillar R.P."/>
            <person name="Pangilinan J."/>
            <person name="Peng Y."/>
            <person name="Rokas A."/>
            <person name="Rosa C.A."/>
            <person name="Scheuner C."/>
            <person name="Sibirny A.A."/>
            <person name="Slot J.C."/>
            <person name="Stielow J.B."/>
            <person name="Sun H."/>
            <person name="Kurtzman C.P."/>
            <person name="Blackwell M."/>
            <person name="Grigoriev I.V."/>
            <person name="Jeffries T.W."/>
        </authorList>
    </citation>
    <scope>NUCLEOTIDE SEQUENCE [LARGE SCALE GENOMIC DNA]</scope>
    <source>
        <strain evidence="3">NRRL Y-1933</strain>
    </source>
</reference>
<dbReference type="RefSeq" id="XP_020077569.1">
    <property type="nucleotide sequence ID" value="XM_020219547.1"/>
</dbReference>
<evidence type="ECO:0000313" key="2">
    <source>
        <dbReference type="EMBL" id="ODV68502.1"/>
    </source>
</evidence>